<keyword evidence="3" id="KW-1185">Reference proteome</keyword>
<organism evidence="2 3">
    <name type="scientific">Mucilaginibacter antarcticus</name>
    <dbReference type="NCBI Taxonomy" id="1855725"/>
    <lineage>
        <taxon>Bacteria</taxon>
        <taxon>Pseudomonadati</taxon>
        <taxon>Bacteroidota</taxon>
        <taxon>Sphingobacteriia</taxon>
        <taxon>Sphingobacteriales</taxon>
        <taxon>Sphingobacteriaceae</taxon>
        <taxon>Mucilaginibacter</taxon>
    </lineage>
</organism>
<protein>
    <submittedName>
        <fullName evidence="2">Porin family protein</fullName>
    </submittedName>
</protein>
<name>A0ABW5XQM8_9SPHI</name>
<dbReference type="Pfam" id="PF13568">
    <property type="entry name" value="OMP_b-brl_2"/>
    <property type="match status" value="1"/>
</dbReference>
<evidence type="ECO:0000313" key="3">
    <source>
        <dbReference type="Proteomes" id="UP001597601"/>
    </source>
</evidence>
<sequence length="211" mass="23017">MMINKITVLTLSLSISAFCAKAQKLEYGLKISGGFAYQQISNKDILSTGSVKTFNIRGIAQMPIGKQYWIEGGVGYVGKGSVVSIDALTTTTLLNYGELTVSALRKLTFTNIGVFYLGVGPYLAMGLNGTLDYETPGSDTKDKLLFGKDNDVMKFDAGLYFTTGFEFRNRVTFNIGYALGLNNIASDPQRGSGTTVVKNREFLIGLGYRFR</sequence>
<dbReference type="InterPro" id="IPR025665">
    <property type="entry name" value="Beta-barrel_OMP_2"/>
</dbReference>
<dbReference type="Proteomes" id="UP001597601">
    <property type="component" value="Unassembled WGS sequence"/>
</dbReference>
<reference evidence="3" key="1">
    <citation type="journal article" date="2019" name="Int. J. Syst. Evol. Microbiol.">
        <title>The Global Catalogue of Microorganisms (GCM) 10K type strain sequencing project: providing services to taxonomists for standard genome sequencing and annotation.</title>
        <authorList>
            <consortium name="The Broad Institute Genomics Platform"/>
            <consortium name="The Broad Institute Genome Sequencing Center for Infectious Disease"/>
            <person name="Wu L."/>
            <person name="Ma J."/>
        </authorList>
    </citation>
    <scope>NUCLEOTIDE SEQUENCE [LARGE SCALE GENOMIC DNA]</scope>
    <source>
        <strain evidence="3">KCTC 52232</strain>
    </source>
</reference>
<dbReference type="RefSeq" id="WP_377125049.1">
    <property type="nucleotide sequence ID" value="NZ_JBHUON010000006.1"/>
</dbReference>
<proteinExistence type="predicted"/>
<accession>A0ABW5XQM8</accession>
<evidence type="ECO:0000313" key="2">
    <source>
        <dbReference type="EMBL" id="MFD2864482.1"/>
    </source>
</evidence>
<dbReference type="EMBL" id="JBHUON010000006">
    <property type="protein sequence ID" value="MFD2864482.1"/>
    <property type="molecule type" value="Genomic_DNA"/>
</dbReference>
<evidence type="ECO:0000259" key="1">
    <source>
        <dbReference type="Pfam" id="PF13568"/>
    </source>
</evidence>
<feature type="domain" description="Outer membrane protein beta-barrel" evidence="1">
    <location>
        <begin position="22"/>
        <end position="185"/>
    </location>
</feature>
<comment type="caution">
    <text evidence="2">The sequence shown here is derived from an EMBL/GenBank/DDBJ whole genome shotgun (WGS) entry which is preliminary data.</text>
</comment>
<gene>
    <name evidence="2" type="ORF">ACFSYC_07245</name>
</gene>